<dbReference type="PANTHER" id="PTHR30337">
    <property type="entry name" value="COMPONENT OF ATP-DEPENDENT DSDNA EXONUCLEASE"/>
    <property type="match status" value="1"/>
</dbReference>
<evidence type="ECO:0000313" key="3">
    <source>
        <dbReference type="EMBL" id="MBP2257833.1"/>
    </source>
</evidence>
<reference evidence="3 4" key="1">
    <citation type="submission" date="2021-03" db="EMBL/GenBank/DDBJ databases">
        <title>Genomic Encyclopedia of Type Strains, Phase IV (KMG-IV): sequencing the most valuable type-strain genomes for metagenomic binning, comparative biology and taxonomic classification.</title>
        <authorList>
            <person name="Goeker M."/>
        </authorList>
    </citation>
    <scope>NUCLEOTIDE SEQUENCE [LARGE SCALE GENOMIC DNA]</scope>
    <source>
        <strain evidence="3 4">DSM 25790</strain>
    </source>
</reference>
<dbReference type="SUPFAM" id="SSF56300">
    <property type="entry name" value="Metallo-dependent phosphatases"/>
    <property type="match status" value="1"/>
</dbReference>
<accession>A0ABS4S8L6</accession>
<keyword evidence="1" id="KW-0378">Hydrolase</keyword>
<gene>
    <name evidence="3" type="ORF">J2Z81_001787</name>
</gene>
<dbReference type="PIRSF" id="PIRSF033091">
    <property type="entry name" value="Pesterase_YhaO"/>
    <property type="match status" value="1"/>
</dbReference>
<dbReference type="Proteomes" id="UP001519294">
    <property type="component" value="Unassembled WGS sequence"/>
</dbReference>
<evidence type="ECO:0000259" key="2">
    <source>
        <dbReference type="Pfam" id="PF00149"/>
    </source>
</evidence>
<dbReference type="RefSeq" id="WP_226371184.1">
    <property type="nucleotide sequence ID" value="NZ_JAGIKX010000015.1"/>
</dbReference>
<feature type="domain" description="Calcineurin-like phosphoesterase" evidence="2">
    <location>
        <begin position="6"/>
        <end position="204"/>
    </location>
</feature>
<dbReference type="InterPro" id="IPR041796">
    <property type="entry name" value="Mre11_N"/>
</dbReference>
<dbReference type="Gene3D" id="3.60.21.10">
    <property type="match status" value="1"/>
</dbReference>
<dbReference type="GO" id="GO:0004527">
    <property type="term" value="F:exonuclease activity"/>
    <property type="evidence" value="ECO:0007669"/>
    <property type="project" value="UniProtKB-KW"/>
</dbReference>
<proteinExistence type="predicted"/>
<dbReference type="InterPro" id="IPR004843">
    <property type="entry name" value="Calcineurin-like_PHP"/>
</dbReference>
<keyword evidence="3" id="KW-0269">Exonuclease</keyword>
<dbReference type="InterPro" id="IPR029052">
    <property type="entry name" value="Metallo-depent_PP-like"/>
</dbReference>
<dbReference type="InterPro" id="IPR050535">
    <property type="entry name" value="DNA_Repair-Maintenance_Comp"/>
</dbReference>
<evidence type="ECO:0000313" key="4">
    <source>
        <dbReference type="Proteomes" id="UP001519294"/>
    </source>
</evidence>
<organism evidence="3 4">
    <name type="scientific">Virgibacillus alimentarius</name>
    <dbReference type="NCBI Taxonomy" id="698769"/>
    <lineage>
        <taxon>Bacteria</taxon>
        <taxon>Bacillati</taxon>
        <taxon>Bacillota</taxon>
        <taxon>Bacilli</taxon>
        <taxon>Bacillales</taxon>
        <taxon>Bacillaceae</taxon>
        <taxon>Virgibacillus</taxon>
    </lineage>
</organism>
<dbReference type="PANTHER" id="PTHR30337:SF7">
    <property type="entry name" value="PHOSPHOESTERASE"/>
    <property type="match status" value="1"/>
</dbReference>
<keyword evidence="3" id="KW-0540">Nuclease</keyword>
<sequence length="413" mass="48451">MKEQISFIHAADLHLDSPFQGLAHTPEHIFSDLQASTFTALKKLVQAAIEKQVDFVLLVGDLFDNEKQSLKAQIRLRRAFEDLEQHQIPVYISYGNHDYLNGNKYAVTYPSNVFIFQDEQVNYFTYKRNGKAIANIYGFSYKNRAVETNKAKEYYVQDEQIPYHISMLHGSLHSNTEHDVYAPFYLSDLVNKDFDYWALGHIHKREILKENPYIIYPGNIQGRNRKEQGEKGCYHVRMSPTNTTASFIPLQAIQFNEVSLDVSKCEEVYHLENEIKKKLGAELDPSISQLVQLKLTSNNRLLKQWETEQYLDDLIELINETLAHQKPWMYIFRYTAVVHASLFSDEMLYRAEHFMGELIRHFDKVSVHSFTKELFEHRQARKYLDCLSTEDEKRIKEKAKQLLMNELMMNEGE</sequence>
<name>A0ABS4S8L6_9BACI</name>
<dbReference type="EMBL" id="JAGIKX010000015">
    <property type="protein sequence ID" value="MBP2257833.1"/>
    <property type="molecule type" value="Genomic_DNA"/>
</dbReference>
<keyword evidence="4" id="KW-1185">Reference proteome</keyword>
<comment type="caution">
    <text evidence="3">The sequence shown here is derived from an EMBL/GenBank/DDBJ whole genome shotgun (WGS) entry which is preliminary data.</text>
</comment>
<dbReference type="InterPro" id="IPR014576">
    <property type="entry name" value="Pesterase_YhaO"/>
</dbReference>
<dbReference type="Pfam" id="PF00149">
    <property type="entry name" value="Metallophos"/>
    <property type="match status" value="1"/>
</dbReference>
<dbReference type="CDD" id="cd00840">
    <property type="entry name" value="MPP_Mre11_N"/>
    <property type="match status" value="1"/>
</dbReference>
<evidence type="ECO:0000256" key="1">
    <source>
        <dbReference type="ARBA" id="ARBA00022801"/>
    </source>
</evidence>
<protein>
    <submittedName>
        <fullName evidence="3">DNA repair exonuclease SbcCD nuclease subunit</fullName>
    </submittedName>
</protein>